<dbReference type="EC" id="2.7.1.23" evidence="8"/>
<evidence type="ECO:0000256" key="7">
    <source>
        <dbReference type="ARBA" id="ARBA00023027"/>
    </source>
</evidence>
<dbReference type="GO" id="GO:0005737">
    <property type="term" value="C:cytoplasm"/>
    <property type="evidence" value="ECO:0007669"/>
    <property type="project" value="UniProtKB-SubCell"/>
</dbReference>
<evidence type="ECO:0000256" key="2">
    <source>
        <dbReference type="ARBA" id="ARBA00022679"/>
    </source>
</evidence>
<keyword evidence="6 8" id="KW-0521">NADP</keyword>
<evidence type="ECO:0000256" key="5">
    <source>
        <dbReference type="ARBA" id="ARBA00022840"/>
    </source>
</evidence>
<comment type="similarity">
    <text evidence="8">Belongs to the NAD kinase family.</text>
</comment>
<dbReference type="InterPro" id="IPR017438">
    <property type="entry name" value="ATP-NAD_kinase_N"/>
</dbReference>
<feature type="binding site" evidence="8">
    <location>
        <begin position="184"/>
        <end position="189"/>
    </location>
    <ligand>
        <name>NAD(+)</name>
        <dbReference type="ChEBI" id="CHEBI:57540"/>
    </ligand>
</feature>
<feature type="binding site" evidence="8">
    <location>
        <position position="173"/>
    </location>
    <ligand>
        <name>NAD(+)</name>
        <dbReference type="ChEBI" id="CHEBI:57540"/>
    </ligand>
</feature>
<keyword evidence="2 8" id="KW-0808">Transferase</keyword>
<gene>
    <name evidence="8" type="primary">nadK</name>
    <name evidence="10" type="ORF">HARCEL1_06180</name>
</gene>
<dbReference type="GO" id="GO:0003951">
    <property type="term" value="F:NAD+ kinase activity"/>
    <property type="evidence" value="ECO:0007669"/>
    <property type="project" value="UniProtKB-UniRule"/>
</dbReference>
<keyword evidence="7 8" id="KW-0520">NAD</keyword>
<dbReference type="Pfam" id="PF20143">
    <property type="entry name" value="NAD_kinase_C"/>
    <property type="match status" value="1"/>
</dbReference>
<keyword evidence="5 8" id="KW-0067">ATP-binding</keyword>
<evidence type="ECO:0000256" key="3">
    <source>
        <dbReference type="ARBA" id="ARBA00022741"/>
    </source>
</evidence>
<evidence type="ECO:0000313" key="11">
    <source>
        <dbReference type="Proteomes" id="UP000244727"/>
    </source>
</evidence>
<dbReference type="KEGG" id="harc:HARCEL1_06180"/>
<evidence type="ECO:0000256" key="1">
    <source>
        <dbReference type="ARBA" id="ARBA00022490"/>
    </source>
</evidence>
<feature type="binding site" evidence="8">
    <location>
        <position position="171"/>
    </location>
    <ligand>
        <name>NAD(+)</name>
        <dbReference type="ChEBI" id="CHEBI:57540"/>
    </ligand>
</feature>
<feature type="binding site" evidence="8">
    <location>
        <begin position="69"/>
        <end position="70"/>
    </location>
    <ligand>
        <name>NAD(+)</name>
        <dbReference type="ChEBI" id="CHEBI:57540"/>
    </ligand>
</feature>
<evidence type="ECO:0000256" key="4">
    <source>
        <dbReference type="ARBA" id="ARBA00022777"/>
    </source>
</evidence>
<feature type="region of interest" description="Disordered" evidence="9">
    <location>
        <begin position="237"/>
        <end position="267"/>
    </location>
</feature>
<dbReference type="InterPro" id="IPR017437">
    <property type="entry name" value="ATP-NAD_kinase_PpnK-typ_C"/>
</dbReference>
<dbReference type="GeneID" id="36512077"/>
<comment type="caution">
    <text evidence="8">Lacks conserved residue(s) required for the propagation of feature annotation.</text>
</comment>
<comment type="function">
    <text evidence="8">Involved in the regulation of the intracellular balance of NAD and NADP, and is a key enzyme in the biosynthesis of NADP. Catalyzes specifically the phosphorylation on 2'-hydroxyl of the adenosine moiety of NAD to yield NADP.</text>
</comment>
<evidence type="ECO:0000256" key="8">
    <source>
        <dbReference type="HAMAP-Rule" id="MF_00361"/>
    </source>
</evidence>
<feature type="binding site" evidence="8">
    <location>
        <position position="208"/>
    </location>
    <ligand>
        <name>NAD(+)</name>
        <dbReference type="ChEBI" id="CHEBI:57540"/>
    </ligand>
</feature>
<dbReference type="AlphaFoldDB" id="A0A2R4X0I9"/>
<dbReference type="InterPro" id="IPR002504">
    <property type="entry name" value="NADK"/>
</dbReference>
<dbReference type="EMBL" id="CP028858">
    <property type="protein sequence ID" value="AWB27318.1"/>
    <property type="molecule type" value="Genomic_DNA"/>
</dbReference>
<dbReference type="PANTHER" id="PTHR20275:SF43">
    <property type="entry name" value="BIFUNCTIONAL NADP PHOSPHATASE_NAD KINASE"/>
    <property type="match status" value="1"/>
</dbReference>
<evidence type="ECO:0000256" key="9">
    <source>
        <dbReference type="SAM" id="MobiDB-lite"/>
    </source>
</evidence>
<dbReference type="RefSeq" id="WP_108381687.1">
    <property type="nucleotide sequence ID" value="NZ_CP028858.1"/>
</dbReference>
<dbReference type="InterPro" id="IPR016064">
    <property type="entry name" value="NAD/diacylglycerol_kinase_sf"/>
</dbReference>
<accession>A0A2R4X0I9</accession>
<dbReference type="SUPFAM" id="SSF111331">
    <property type="entry name" value="NAD kinase/diacylglycerol kinase-like"/>
    <property type="match status" value="1"/>
</dbReference>
<proteinExistence type="inferred from homology"/>
<keyword evidence="3 8" id="KW-0547">Nucleotide-binding</keyword>
<protein>
    <recommendedName>
        <fullName evidence="8">NAD kinase</fullName>
        <ecNumber evidence="8">2.7.1.23</ecNumber>
    </recommendedName>
    <alternativeName>
        <fullName evidence="8">ATP-dependent NAD kinase</fullName>
    </alternativeName>
</protein>
<dbReference type="Pfam" id="PF01513">
    <property type="entry name" value="NAD_kinase"/>
    <property type="match status" value="1"/>
</dbReference>
<dbReference type="PANTHER" id="PTHR20275">
    <property type="entry name" value="NAD KINASE"/>
    <property type="match status" value="1"/>
</dbReference>
<keyword evidence="1 8" id="KW-0963">Cytoplasm</keyword>
<dbReference type="GO" id="GO:0019674">
    <property type="term" value="P:NAD+ metabolic process"/>
    <property type="evidence" value="ECO:0007669"/>
    <property type="project" value="InterPro"/>
</dbReference>
<dbReference type="HAMAP" id="MF_00361">
    <property type="entry name" value="NAD_kinase"/>
    <property type="match status" value="1"/>
</dbReference>
<dbReference type="GO" id="GO:0006741">
    <property type="term" value="P:NADP+ biosynthetic process"/>
    <property type="evidence" value="ECO:0007669"/>
    <property type="project" value="UniProtKB-UniRule"/>
</dbReference>
<evidence type="ECO:0000256" key="6">
    <source>
        <dbReference type="ARBA" id="ARBA00022857"/>
    </source>
</evidence>
<feature type="binding site" evidence="8">
    <location>
        <position position="74"/>
    </location>
    <ligand>
        <name>NAD(+)</name>
        <dbReference type="ChEBI" id="CHEBI:57540"/>
    </ligand>
</feature>
<feature type="active site" description="Proton acceptor" evidence="8">
    <location>
        <position position="69"/>
    </location>
</feature>
<comment type="subcellular location">
    <subcellularLocation>
        <location evidence="8">Cytoplasm</location>
    </subcellularLocation>
</comment>
<name>A0A2R4X0I9_9EURY</name>
<reference evidence="10 11" key="1">
    <citation type="submission" date="2018-04" db="EMBL/GenBank/DDBJ databases">
        <title>Halococcoides cellulosivorans gen. nov., sp. nov., an extremely halophilic cellulose-utilizing haloarchaeon from hypersaline lakes.</title>
        <authorList>
            <person name="Sorokin D.Y."/>
            <person name="Toshchakov S.V."/>
            <person name="Samarov N.I."/>
            <person name="Korzhenkov A."/>
            <person name="Kublanov I.V."/>
        </authorList>
    </citation>
    <scope>NUCLEOTIDE SEQUENCE [LARGE SCALE GENOMIC DNA]</scope>
    <source>
        <strain evidence="10 11">HArcel1</strain>
    </source>
</reference>
<evidence type="ECO:0000313" key="10">
    <source>
        <dbReference type="EMBL" id="AWB27318.1"/>
    </source>
</evidence>
<dbReference type="Proteomes" id="UP000244727">
    <property type="component" value="Chromosome"/>
</dbReference>
<dbReference type="Gene3D" id="3.40.50.10330">
    <property type="entry name" value="Probable inorganic polyphosphate/atp-NAD kinase, domain 1"/>
    <property type="match status" value="1"/>
</dbReference>
<dbReference type="GO" id="GO:0005524">
    <property type="term" value="F:ATP binding"/>
    <property type="evidence" value="ECO:0007669"/>
    <property type="project" value="UniProtKB-KW"/>
</dbReference>
<sequence length="278" mass="29027">MDVGIVGQTDKPRVADLVDRLITVIRDAGAAPMVESVTASIVGPHRDDVARIDHADLDTCDLVVSLGGDGTFLHAAHGAGTTPIVGVNLGTVGFLNAITPEEATATVEAMIVDWRADALTVRERPRLRAETPDGSLPPAVNEVTVRGRRRGPGGRFDVAIAVDGDAYHTARVDGVVVATPTGSTAYNLSEGGPIVHPDCPGTIVTLQAAEPGMPSLVVHRDQTVSITVEAAPNVAAVSDGRRSESFDPPVTVDLRQDGPTLRIAGPDDSFFDGLDKLR</sequence>
<keyword evidence="4 8" id="KW-0418">Kinase</keyword>
<comment type="cofactor">
    <cofactor evidence="8">
        <name>a divalent metal cation</name>
        <dbReference type="ChEBI" id="CHEBI:60240"/>
    </cofactor>
</comment>
<feature type="binding site" evidence="8">
    <location>
        <begin position="141"/>
        <end position="142"/>
    </location>
    <ligand>
        <name>NAD(+)</name>
        <dbReference type="ChEBI" id="CHEBI:57540"/>
    </ligand>
</feature>
<keyword evidence="11" id="KW-1185">Reference proteome</keyword>
<dbReference type="GO" id="GO:0046872">
    <property type="term" value="F:metal ion binding"/>
    <property type="evidence" value="ECO:0007669"/>
    <property type="project" value="UniProtKB-UniRule"/>
</dbReference>
<dbReference type="Gene3D" id="2.60.200.30">
    <property type="entry name" value="Probable inorganic polyphosphate/atp-NAD kinase, domain 2"/>
    <property type="match status" value="1"/>
</dbReference>
<comment type="catalytic activity">
    <reaction evidence="8">
        <text>NAD(+) + ATP = ADP + NADP(+) + H(+)</text>
        <dbReference type="Rhea" id="RHEA:18629"/>
        <dbReference type="ChEBI" id="CHEBI:15378"/>
        <dbReference type="ChEBI" id="CHEBI:30616"/>
        <dbReference type="ChEBI" id="CHEBI:57540"/>
        <dbReference type="ChEBI" id="CHEBI:58349"/>
        <dbReference type="ChEBI" id="CHEBI:456216"/>
        <dbReference type="EC" id="2.7.1.23"/>
    </reaction>
</comment>
<organism evidence="10 11">
    <name type="scientific">Halococcoides cellulosivorans</name>
    <dbReference type="NCBI Taxonomy" id="1679096"/>
    <lineage>
        <taxon>Archaea</taxon>
        <taxon>Methanobacteriati</taxon>
        <taxon>Methanobacteriota</taxon>
        <taxon>Stenosarchaea group</taxon>
        <taxon>Halobacteria</taxon>
        <taxon>Halobacteriales</taxon>
        <taxon>Haloarculaceae</taxon>
        <taxon>Halococcoides</taxon>
    </lineage>
</organism>